<dbReference type="SUPFAM" id="SSF48264">
    <property type="entry name" value="Cytochrome P450"/>
    <property type="match status" value="1"/>
</dbReference>
<keyword evidence="10" id="KW-1185">Reference proteome</keyword>
<dbReference type="eggNOG" id="COG2124">
    <property type="taxonomic scope" value="Bacteria"/>
</dbReference>
<dbReference type="InterPro" id="IPR017972">
    <property type="entry name" value="Cyt_P450_CS"/>
</dbReference>
<dbReference type="FunFam" id="1.10.630.10:FF:000018">
    <property type="entry name" value="Cytochrome P450 monooxygenase"/>
    <property type="match status" value="1"/>
</dbReference>
<sequence>MNVMIGTARRRRDTGPVFRLSDLGLQGDTAARLAEMRAAGPLVQTRMPMIGRFRVTTTYAATQEVMKGQARFVLERRNATGRGGAAGFSWWMPRNVRLMASNMLARDDPEHRRLRRLVDKAFARQGVKGMADDIGARAERLLDAMPVRGEVDLVEAYARRLPSEVIADMLGVPDAARDRFMARAGRLTASTSRLGMMRAVAGIGSFVRDFRAIVAEVRRTERPGLISELIAVEEAGDQLSEDELVAMVFLLLFAGMETTTNLISGSVTALADNPGQTQWLLADPEARIERAVEELCRHVSAVAGTKPRFVAEDTQVAGVALARGEMVMALPVAANHDPAVFDAPHELRLDRFPNPHLSFSAGNHFCLGMQLARVEVQQALLRLHARFPGLRVPPPRGRDYLGRAGHRGFARLMVRPDG</sequence>
<keyword evidence="2 8" id="KW-0349">Heme</keyword>
<keyword evidence="6 8" id="KW-0503">Monooxygenase</keyword>
<gene>
    <name evidence="9" type="ORF">OG2516_03984</name>
</gene>
<dbReference type="Proteomes" id="UP000003635">
    <property type="component" value="Unassembled WGS sequence"/>
</dbReference>
<dbReference type="InterPro" id="IPR002397">
    <property type="entry name" value="Cyt_P450_B"/>
</dbReference>
<accession>Q2CEH2</accession>
<dbReference type="PANTHER" id="PTHR46696:SF1">
    <property type="entry name" value="CYTOCHROME P450 YJIB-RELATED"/>
    <property type="match status" value="1"/>
</dbReference>
<protein>
    <submittedName>
        <fullName evidence="9">Putative cytochrome P450</fullName>
        <ecNumber evidence="9">1.14.-.-</ecNumber>
    </submittedName>
</protein>
<name>Q2CEH2_OCEGH</name>
<evidence type="ECO:0000256" key="5">
    <source>
        <dbReference type="ARBA" id="ARBA00023004"/>
    </source>
</evidence>
<dbReference type="GO" id="GO:0005506">
    <property type="term" value="F:iron ion binding"/>
    <property type="evidence" value="ECO:0007669"/>
    <property type="project" value="InterPro"/>
</dbReference>
<dbReference type="Pfam" id="PF00067">
    <property type="entry name" value="p450"/>
    <property type="match status" value="2"/>
</dbReference>
<reference evidence="9 10" key="1">
    <citation type="journal article" date="2010" name="J. Bacteriol.">
        <title>Genome sequences of Oceanicola granulosus HTCC2516(T) and Oceanicola batsensis HTCC2597(TDelta).</title>
        <authorList>
            <person name="Thrash J.C."/>
            <person name="Cho J.C."/>
            <person name="Vergin K.L."/>
            <person name="Giovannoni S.J."/>
        </authorList>
    </citation>
    <scope>NUCLEOTIDE SEQUENCE [LARGE SCALE GENOMIC DNA]</scope>
    <source>
        <strain evidence="10">ATCC BAA-861 / DSM 15982 / KCTC 12143 / HTCC2516</strain>
    </source>
</reference>
<evidence type="ECO:0000256" key="2">
    <source>
        <dbReference type="ARBA" id="ARBA00022617"/>
    </source>
</evidence>
<evidence type="ECO:0000256" key="6">
    <source>
        <dbReference type="ARBA" id="ARBA00023033"/>
    </source>
</evidence>
<dbReference type="HOGENOM" id="CLU_033716_1_0_5"/>
<dbReference type="GO" id="GO:0020037">
    <property type="term" value="F:heme binding"/>
    <property type="evidence" value="ECO:0007669"/>
    <property type="project" value="InterPro"/>
</dbReference>
<dbReference type="EMBL" id="AAOT01000018">
    <property type="protein sequence ID" value="EAR51025.1"/>
    <property type="molecule type" value="Genomic_DNA"/>
</dbReference>
<evidence type="ECO:0000256" key="7">
    <source>
        <dbReference type="ARBA" id="ARBA00043906"/>
    </source>
</evidence>
<dbReference type="PRINTS" id="PR00359">
    <property type="entry name" value="BP450"/>
</dbReference>
<comment type="function">
    <text evidence="7">Cytochromes P450 are a group of heme-thiolate monooxygenases. They oxidize a variety of structurally unrelated compounds, including steroids, fatty acids, and xenobiotics.</text>
</comment>
<comment type="similarity">
    <text evidence="1 8">Belongs to the cytochrome P450 family.</text>
</comment>
<dbReference type="AlphaFoldDB" id="Q2CEH2"/>
<dbReference type="InterPro" id="IPR001128">
    <property type="entry name" value="Cyt_P450"/>
</dbReference>
<dbReference type="PRINTS" id="PR00385">
    <property type="entry name" value="P450"/>
</dbReference>
<proteinExistence type="inferred from homology"/>
<evidence type="ECO:0000256" key="1">
    <source>
        <dbReference type="ARBA" id="ARBA00010617"/>
    </source>
</evidence>
<keyword evidence="3 8" id="KW-0479">Metal-binding</keyword>
<dbReference type="EC" id="1.14.-.-" evidence="9"/>
<comment type="caution">
    <text evidence="9">The sequence shown here is derived from an EMBL/GenBank/DDBJ whole genome shotgun (WGS) entry which is preliminary data.</text>
</comment>
<dbReference type="InterPro" id="IPR036396">
    <property type="entry name" value="Cyt_P450_sf"/>
</dbReference>
<evidence type="ECO:0000313" key="10">
    <source>
        <dbReference type="Proteomes" id="UP000003635"/>
    </source>
</evidence>
<evidence type="ECO:0000313" key="9">
    <source>
        <dbReference type="EMBL" id="EAR51025.1"/>
    </source>
</evidence>
<keyword evidence="5 8" id="KW-0408">Iron</keyword>
<dbReference type="GO" id="GO:0004497">
    <property type="term" value="F:monooxygenase activity"/>
    <property type="evidence" value="ECO:0007669"/>
    <property type="project" value="UniProtKB-KW"/>
</dbReference>
<evidence type="ECO:0000256" key="8">
    <source>
        <dbReference type="RuleBase" id="RU000461"/>
    </source>
</evidence>
<evidence type="ECO:0000256" key="3">
    <source>
        <dbReference type="ARBA" id="ARBA00022723"/>
    </source>
</evidence>
<keyword evidence="4 8" id="KW-0560">Oxidoreductase</keyword>
<organism evidence="9 10">
    <name type="scientific">Oceanicola granulosus (strain ATCC BAA-861 / DSM 15982 / KCTC 12143 / HTCC2516)</name>
    <dbReference type="NCBI Taxonomy" id="314256"/>
    <lineage>
        <taxon>Bacteria</taxon>
        <taxon>Pseudomonadati</taxon>
        <taxon>Pseudomonadota</taxon>
        <taxon>Alphaproteobacteria</taxon>
        <taxon>Rhodobacterales</taxon>
        <taxon>Roseobacteraceae</taxon>
        <taxon>Oceanicola</taxon>
    </lineage>
</organism>
<dbReference type="Gene3D" id="1.10.630.10">
    <property type="entry name" value="Cytochrome P450"/>
    <property type="match status" value="1"/>
</dbReference>
<dbReference type="STRING" id="314256.OG2516_03984"/>
<dbReference type="GO" id="GO:0016705">
    <property type="term" value="F:oxidoreductase activity, acting on paired donors, with incorporation or reduction of molecular oxygen"/>
    <property type="evidence" value="ECO:0007669"/>
    <property type="project" value="InterPro"/>
</dbReference>
<evidence type="ECO:0000256" key="4">
    <source>
        <dbReference type="ARBA" id="ARBA00023002"/>
    </source>
</evidence>
<dbReference type="PANTHER" id="PTHR46696">
    <property type="entry name" value="P450, PUTATIVE (EUROFUNG)-RELATED"/>
    <property type="match status" value="1"/>
</dbReference>
<dbReference type="PROSITE" id="PS00086">
    <property type="entry name" value="CYTOCHROME_P450"/>
    <property type="match status" value="1"/>
</dbReference>